<dbReference type="OrthoDB" id="3257981at2759"/>
<organism evidence="2 3">
    <name type="scientific">Penicillium alfredii</name>
    <dbReference type="NCBI Taxonomy" id="1506179"/>
    <lineage>
        <taxon>Eukaryota</taxon>
        <taxon>Fungi</taxon>
        <taxon>Dikarya</taxon>
        <taxon>Ascomycota</taxon>
        <taxon>Pezizomycotina</taxon>
        <taxon>Eurotiomycetes</taxon>
        <taxon>Eurotiomycetidae</taxon>
        <taxon>Eurotiales</taxon>
        <taxon>Aspergillaceae</taxon>
        <taxon>Penicillium</taxon>
    </lineage>
</organism>
<feature type="chain" id="PRO_5040884431" evidence="1">
    <location>
        <begin position="21"/>
        <end position="532"/>
    </location>
</feature>
<dbReference type="GO" id="GO:0051118">
    <property type="term" value="F:glucan endo-1,3-alpha-glucosidase activity"/>
    <property type="evidence" value="ECO:0007669"/>
    <property type="project" value="InterPro"/>
</dbReference>
<dbReference type="AlphaFoldDB" id="A0A9W9F924"/>
<reference evidence="2" key="2">
    <citation type="journal article" date="2023" name="IMA Fungus">
        <title>Comparative genomic study of the Penicillium genus elucidates a diverse pangenome and 15 lateral gene transfer events.</title>
        <authorList>
            <person name="Petersen C."/>
            <person name="Sorensen T."/>
            <person name="Nielsen M.R."/>
            <person name="Sondergaard T.E."/>
            <person name="Sorensen J.L."/>
            <person name="Fitzpatrick D.A."/>
            <person name="Frisvad J.C."/>
            <person name="Nielsen K.L."/>
        </authorList>
    </citation>
    <scope>NUCLEOTIDE SEQUENCE</scope>
    <source>
        <strain evidence="2">IBT 34128</strain>
    </source>
</reference>
<dbReference type="CDD" id="cd11577">
    <property type="entry name" value="GH71"/>
    <property type="match status" value="1"/>
</dbReference>
<dbReference type="InterPro" id="IPR005197">
    <property type="entry name" value="Glyco_hydro_71"/>
</dbReference>
<sequence>MLQRYVCWALVGLLLPLTTAIPNRSPSGVWSTPSVPGPSTASAPAPVASAPVASGNGNKLVFCHFMMGVVNNRQSASDYDDDMKRAKAVGIDAFALNIGTDSYADTQLNYAYESAANNAMKVFISFDFNWYKPGQGSDVGNKIKQYANRPSQLKVEGKTFVSSFAGDGVDVGTIKSTAGPDIFFAPNFHPDQGDFGNIDGALNWMAWDNNGGNKAPTPGHNVSVSEGDNSYTNALAGKDYIAPVSPWFSTHFGKEVSYSKNWVFPSDLLWYNRWRNILDLSPRFVEIITWNDYGESHYIGPLSSPHSDDGASKWVMDMPHTGWLEMSKPFIKAYKAGAPSADHYVTEDKLVYWYRPTPKNAKCNTGDTTPDGTDTMQDAVFVVSLLKSPATITVQSGSQQPQLLKAPAGIHASSVPMGIGKQTFSVKRDDQTVFSGTSLKDIVDTCVCGIYNFNAYVGTLPAESNVDRLQPDGLSMLSQGLKVPACPTNTLGAVGGATGVASRVPATNTPVGTPVNNPASSPVSNFRRRVAV</sequence>
<dbReference type="Gene3D" id="3.20.20.80">
    <property type="entry name" value="Glycosidases"/>
    <property type="match status" value="1"/>
</dbReference>
<evidence type="ECO:0000313" key="2">
    <source>
        <dbReference type="EMBL" id="KAJ5095816.1"/>
    </source>
</evidence>
<dbReference type="EMBL" id="JAPMSZ010000007">
    <property type="protein sequence ID" value="KAJ5095816.1"/>
    <property type="molecule type" value="Genomic_DNA"/>
</dbReference>
<dbReference type="GeneID" id="81394922"/>
<dbReference type="RefSeq" id="XP_056511367.1">
    <property type="nucleotide sequence ID" value="XM_056655754.1"/>
</dbReference>
<keyword evidence="1" id="KW-0732">Signal</keyword>
<comment type="caution">
    <text evidence="2">The sequence shown here is derived from an EMBL/GenBank/DDBJ whole genome shotgun (WGS) entry which is preliminary data.</text>
</comment>
<feature type="signal peptide" evidence="1">
    <location>
        <begin position="1"/>
        <end position="20"/>
    </location>
</feature>
<protein>
    <submittedName>
        <fullName evidence="2">Alpha-1,3-glucanase/mutanase</fullName>
    </submittedName>
</protein>
<proteinExistence type="predicted"/>
<gene>
    <name evidence="2" type="ORF">NUU61_005172</name>
</gene>
<dbReference type="Pfam" id="PF03659">
    <property type="entry name" value="Glyco_hydro_71"/>
    <property type="match status" value="1"/>
</dbReference>
<name>A0A9W9F924_9EURO</name>
<keyword evidence="3" id="KW-1185">Reference proteome</keyword>
<reference evidence="2" key="1">
    <citation type="submission" date="2022-11" db="EMBL/GenBank/DDBJ databases">
        <authorList>
            <person name="Petersen C."/>
        </authorList>
    </citation>
    <scope>NUCLEOTIDE SEQUENCE</scope>
    <source>
        <strain evidence="2">IBT 34128</strain>
    </source>
</reference>
<evidence type="ECO:0000256" key="1">
    <source>
        <dbReference type="SAM" id="SignalP"/>
    </source>
</evidence>
<dbReference type="Proteomes" id="UP001141434">
    <property type="component" value="Unassembled WGS sequence"/>
</dbReference>
<accession>A0A9W9F924</accession>
<evidence type="ECO:0000313" key="3">
    <source>
        <dbReference type="Proteomes" id="UP001141434"/>
    </source>
</evidence>